<feature type="domain" description="TIL" evidence="6">
    <location>
        <begin position="25"/>
        <end position="75"/>
    </location>
</feature>
<proteinExistence type="predicted"/>
<sequence>MKEQYLVLLTFYLTTVLAQDERRRCGPNEVFDACGSACEPTCRNPNPQVCTLQCVAGCRCRTGFFRNDNNECVKNCNPPTRPPPTRPPRPPTAASCSELRCPAGFHCEMVEFPCTRQPCAAPSPRCVPDRRPPPPPRPTTPPPEPEAPLPPPDCDKIRCPPGFFCQVISIPCKQPPCPPPTAQCFREQQNPPLVCPINESWRECSSLCEPTCDNRNPRCSGKCGEPKCQCDRGLVRNRSGKCVPPSECPRRHSRK</sequence>
<comment type="caution">
    <text evidence="7">The sequence shown here is derived from an EMBL/GenBank/DDBJ whole genome shotgun (WGS) entry which is preliminary data.</text>
</comment>
<gene>
    <name evidence="7" type="ORF">ANCCAN_04773</name>
</gene>
<evidence type="ECO:0000256" key="5">
    <source>
        <dbReference type="SAM" id="SignalP"/>
    </source>
</evidence>
<evidence type="ECO:0000259" key="6">
    <source>
        <dbReference type="Pfam" id="PF01826"/>
    </source>
</evidence>
<protein>
    <submittedName>
        <fullName evidence="7">Trypsin Inhibitor like cysteine rich domain protein</fullName>
    </submittedName>
</protein>
<accession>A0A368H1R5</accession>
<dbReference type="PANTHER" id="PTHR23259:SF70">
    <property type="entry name" value="ACCESSORY GLAND PROTEIN ACP62F-RELATED"/>
    <property type="match status" value="1"/>
</dbReference>
<feature type="domain" description="TIL" evidence="6">
    <location>
        <begin position="195"/>
        <end position="248"/>
    </location>
</feature>
<name>A0A368H1R5_ANCCA</name>
<evidence type="ECO:0000313" key="8">
    <source>
        <dbReference type="Proteomes" id="UP000252519"/>
    </source>
</evidence>
<dbReference type="PANTHER" id="PTHR23259">
    <property type="entry name" value="RIDDLE"/>
    <property type="match status" value="1"/>
</dbReference>
<dbReference type="OrthoDB" id="5912264at2759"/>
<dbReference type="InterPro" id="IPR002919">
    <property type="entry name" value="TIL_dom"/>
</dbReference>
<dbReference type="Pfam" id="PF01826">
    <property type="entry name" value="TIL"/>
    <property type="match status" value="2"/>
</dbReference>
<feature type="compositionally biased region" description="Pro residues" evidence="4">
    <location>
        <begin position="133"/>
        <end position="148"/>
    </location>
</feature>
<evidence type="ECO:0000256" key="4">
    <source>
        <dbReference type="SAM" id="MobiDB-lite"/>
    </source>
</evidence>
<dbReference type="EMBL" id="JOJR01000037">
    <property type="protein sequence ID" value="RCN49200.1"/>
    <property type="molecule type" value="Genomic_DNA"/>
</dbReference>
<feature type="chain" id="PRO_5017042702" evidence="5">
    <location>
        <begin position="19"/>
        <end position="255"/>
    </location>
</feature>
<dbReference type="InterPro" id="IPR051368">
    <property type="entry name" value="SerProtInhib-TIL_Domain"/>
</dbReference>
<dbReference type="AlphaFoldDB" id="A0A368H1R5"/>
<keyword evidence="3" id="KW-1015">Disulfide bond</keyword>
<evidence type="ECO:0000256" key="2">
    <source>
        <dbReference type="ARBA" id="ARBA00022900"/>
    </source>
</evidence>
<dbReference type="SUPFAM" id="SSF57567">
    <property type="entry name" value="Serine protease inhibitors"/>
    <property type="match status" value="2"/>
</dbReference>
<dbReference type="CDD" id="cd19941">
    <property type="entry name" value="TIL"/>
    <property type="match status" value="2"/>
</dbReference>
<keyword evidence="1" id="KW-0646">Protease inhibitor</keyword>
<organism evidence="7 8">
    <name type="scientific">Ancylostoma caninum</name>
    <name type="common">Dog hookworm</name>
    <dbReference type="NCBI Taxonomy" id="29170"/>
    <lineage>
        <taxon>Eukaryota</taxon>
        <taxon>Metazoa</taxon>
        <taxon>Ecdysozoa</taxon>
        <taxon>Nematoda</taxon>
        <taxon>Chromadorea</taxon>
        <taxon>Rhabditida</taxon>
        <taxon>Rhabditina</taxon>
        <taxon>Rhabditomorpha</taxon>
        <taxon>Strongyloidea</taxon>
        <taxon>Ancylostomatidae</taxon>
        <taxon>Ancylostomatinae</taxon>
        <taxon>Ancylostoma</taxon>
    </lineage>
</organism>
<dbReference type="PRINTS" id="PR01217">
    <property type="entry name" value="PRICHEXTENSN"/>
</dbReference>
<evidence type="ECO:0000256" key="3">
    <source>
        <dbReference type="ARBA" id="ARBA00023157"/>
    </source>
</evidence>
<reference evidence="7 8" key="1">
    <citation type="submission" date="2014-10" db="EMBL/GenBank/DDBJ databases">
        <title>Draft genome of the hookworm Ancylostoma caninum.</title>
        <authorList>
            <person name="Mitreva M."/>
        </authorList>
    </citation>
    <scope>NUCLEOTIDE SEQUENCE [LARGE SCALE GENOMIC DNA]</scope>
    <source>
        <strain evidence="7 8">Baltimore</strain>
    </source>
</reference>
<feature type="region of interest" description="Disordered" evidence="4">
    <location>
        <begin position="123"/>
        <end position="148"/>
    </location>
</feature>
<keyword evidence="8" id="KW-1185">Reference proteome</keyword>
<evidence type="ECO:0000256" key="1">
    <source>
        <dbReference type="ARBA" id="ARBA00022690"/>
    </source>
</evidence>
<keyword evidence="2" id="KW-0722">Serine protease inhibitor</keyword>
<dbReference type="Proteomes" id="UP000252519">
    <property type="component" value="Unassembled WGS sequence"/>
</dbReference>
<feature type="signal peptide" evidence="5">
    <location>
        <begin position="1"/>
        <end position="18"/>
    </location>
</feature>
<evidence type="ECO:0000313" key="7">
    <source>
        <dbReference type="EMBL" id="RCN49200.1"/>
    </source>
</evidence>
<keyword evidence="5" id="KW-0732">Signal</keyword>
<dbReference type="Gene3D" id="2.10.25.10">
    <property type="entry name" value="Laminin"/>
    <property type="match status" value="2"/>
</dbReference>
<dbReference type="STRING" id="29170.A0A368H1R5"/>
<dbReference type="InterPro" id="IPR036084">
    <property type="entry name" value="Ser_inhib-like_sf"/>
</dbReference>
<dbReference type="GO" id="GO:0004867">
    <property type="term" value="F:serine-type endopeptidase inhibitor activity"/>
    <property type="evidence" value="ECO:0007669"/>
    <property type="project" value="UniProtKB-KW"/>
</dbReference>